<dbReference type="RefSeq" id="WP_126719161.1">
    <property type="nucleotide sequence ID" value="NZ_RWJF01000001.1"/>
</dbReference>
<dbReference type="PROSITE" id="PS50943">
    <property type="entry name" value="HTH_CROC1"/>
    <property type="match status" value="1"/>
</dbReference>
<keyword evidence="1" id="KW-0238">DNA-binding</keyword>
<accession>A0A3R9YJH1</accession>
<dbReference type="InterPro" id="IPR001387">
    <property type="entry name" value="Cro/C1-type_HTH"/>
</dbReference>
<gene>
    <name evidence="3" type="ORF">HMF7854_11150</name>
</gene>
<evidence type="ECO:0000313" key="4">
    <source>
        <dbReference type="Proteomes" id="UP000274661"/>
    </source>
</evidence>
<sequence>MAELIVHVRQFRVAAGLTQQELADRVGVSRKTINALESGIYVPLTTLALRLSATLGRPVQDMFELSTRDPQKN</sequence>
<dbReference type="SUPFAM" id="SSF47413">
    <property type="entry name" value="lambda repressor-like DNA-binding domains"/>
    <property type="match status" value="1"/>
</dbReference>
<dbReference type="PANTHER" id="PTHR46558:SF11">
    <property type="entry name" value="HTH-TYPE TRANSCRIPTIONAL REGULATOR XRE"/>
    <property type="match status" value="1"/>
</dbReference>
<reference evidence="3 4" key="1">
    <citation type="submission" date="2018-12" db="EMBL/GenBank/DDBJ databases">
        <title>Sphingomonas sp. HMF7854 Genome sequencing and assembly.</title>
        <authorList>
            <person name="Cha I."/>
            <person name="Kang H."/>
            <person name="Kim H."/>
            <person name="Kang J."/>
            <person name="Joh K."/>
        </authorList>
    </citation>
    <scope>NUCLEOTIDE SEQUENCE [LARGE SCALE GENOMIC DNA]</scope>
    <source>
        <strain evidence="3 4">HMF7854</strain>
    </source>
</reference>
<dbReference type="PANTHER" id="PTHR46558">
    <property type="entry name" value="TRACRIPTIONAL REGULATORY PROTEIN-RELATED-RELATED"/>
    <property type="match status" value="1"/>
</dbReference>
<evidence type="ECO:0000313" key="3">
    <source>
        <dbReference type="EMBL" id="RST31333.1"/>
    </source>
</evidence>
<dbReference type="Pfam" id="PF01381">
    <property type="entry name" value="HTH_3"/>
    <property type="match status" value="1"/>
</dbReference>
<evidence type="ECO:0000256" key="1">
    <source>
        <dbReference type="ARBA" id="ARBA00023125"/>
    </source>
</evidence>
<dbReference type="GO" id="GO:0003677">
    <property type="term" value="F:DNA binding"/>
    <property type="evidence" value="ECO:0007669"/>
    <property type="project" value="UniProtKB-KW"/>
</dbReference>
<organism evidence="3 4">
    <name type="scientific">Sphingomonas ginkgonis</name>
    <dbReference type="NCBI Taxonomy" id="2315330"/>
    <lineage>
        <taxon>Bacteria</taxon>
        <taxon>Pseudomonadati</taxon>
        <taxon>Pseudomonadota</taxon>
        <taxon>Alphaproteobacteria</taxon>
        <taxon>Sphingomonadales</taxon>
        <taxon>Sphingomonadaceae</taxon>
        <taxon>Sphingomonas</taxon>
    </lineage>
</organism>
<evidence type="ECO:0000259" key="2">
    <source>
        <dbReference type="PROSITE" id="PS50943"/>
    </source>
</evidence>
<dbReference type="Gene3D" id="1.10.260.40">
    <property type="entry name" value="lambda repressor-like DNA-binding domains"/>
    <property type="match status" value="1"/>
</dbReference>
<dbReference type="EMBL" id="RWJF01000001">
    <property type="protein sequence ID" value="RST31333.1"/>
    <property type="molecule type" value="Genomic_DNA"/>
</dbReference>
<dbReference type="InterPro" id="IPR010982">
    <property type="entry name" value="Lambda_DNA-bd_dom_sf"/>
</dbReference>
<protein>
    <submittedName>
        <fullName evidence="3">Transcriptional regulator</fullName>
    </submittedName>
</protein>
<comment type="caution">
    <text evidence="3">The sequence shown here is derived from an EMBL/GenBank/DDBJ whole genome shotgun (WGS) entry which is preliminary data.</text>
</comment>
<dbReference type="Proteomes" id="UP000274661">
    <property type="component" value="Unassembled WGS sequence"/>
</dbReference>
<keyword evidence="4" id="KW-1185">Reference proteome</keyword>
<dbReference type="CDD" id="cd00093">
    <property type="entry name" value="HTH_XRE"/>
    <property type="match status" value="1"/>
</dbReference>
<dbReference type="SMART" id="SM00530">
    <property type="entry name" value="HTH_XRE"/>
    <property type="match status" value="1"/>
</dbReference>
<dbReference type="AlphaFoldDB" id="A0A3R9YJH1"/>
<feature type="domain" description="HTH cro/C1-type" evidence="2">
    <location>
        <begin position="8"/>
        <end position="62"/>
    </location>
</feature>
<proteinExistence type="predicted"/>
<dbReference type="OrthoDB" id="3034420at2"/>
<name>A0A3R9YJH1_9SPHN</name>